<feature type="compositionally biased region" description="Polar residues" evidence="5">
    <location>
        <begin position="800"/>
        <end position="815"/>
    </location>
</feature>
<evidence type="ECO:0000313" key="8">
    <source>
        <dbReference type="Proteomes" id="UP000499080"/>
    </source>
</evidence>
<evidence type="ECO:0000259" key="6">
    <source>
        <dbReference type="PROSITE" id="PS50016"/>
    </source>
</evidence>
<feature type="region of interest" description="Disordered" evidence="5">
    <location>
        <begin position="3095"/>
        <end position="3220"/>
    </location>
</feature>
<feature type="compositionally biased region" description="Basic and acidic residues" evidence="5">
    <location>
        <begin position="1254"/>
        <end position="1276"/>
    </location>
</feature>
<feature type="region of interest" description="Disordered" evidence="5">
    <location>
        <begin position="791"/>
        <end position="853"/>
    </location>
</feature>
<feature type="compositionally biased region" description="Basic and acidic residues" evidence="5">
    <location>
        <begin position="2219"/>
        <end position="2230"/>
    </location>
</feature>
<gene>
    <name evidence="7" type="primary">RSF1</name>
    <name evidence="7" type="ORF">AVEN_101182_1</name>
</gene>
<feature type="region of interest" description="Disordered" evidence="5">
    <location>
        <begin position="3027"/>
        <end position="3058"/>
    </location>
</feature>
<feature type="compositionally biased region" description="Polar residues" evidence="5">
    <location>
        <begin position="1193"/>
        <end position="1205"/>
    </location>
</feature>
<evidence type="ECO:0000256" key="5">
    <source>
        <dbReference type="SAM" id="MobiDB-lite"/>
    </source>
</evidence>
<feature type="region of interest" description="Disordered" evidence="5">
    <location>
        <begin position="1332"/>
        <end position="1497"/>
    </location>
</feature>
<feature type="compositionally biased region" description="Basic and acidic residues" evidence="5">
    <location>
        <begin position="2497"/>
        <end position="2510"/>
    </location>
</feature>
<feature type="compositionally biased region" description="Polar residues" evidence="5">
    <location>
        <begin position="1021"/>
        <end position="1038"/>
    </location>
</feature>
<feature type="compositionally biased region" description="Basic and acidic residues" evidence="5">
    <location>
        <begin position="2125"/>
        <end position="2147"/>
    </location>
</feature>
<feature type="compositionally biased region" description="Acidic residues" evidence="5">
    <location>
        <begin position="2592"/>
        <end position="2601"/>
    </location>
</feature>
<feature type="compositionally biased region" description="Basic residues" evidence="5">
    <location>
        <begin position="2051"/>
        <end position="2060"/>
    </location>
</feature>
<feature type="compositionally biased region" description="Polar residues" evidence="5">
    <location>
        <begin position="3048"/>
        <end position="3058"/>
    </location>
</feature>
<feature type="compositionally biased region" description="Basic and acidic residues" evidence="5">
    <location>
        <begin position="477"/>
        <end position="487"/>
    </location>
</feature>
<feature type="region of interest" description="Disordered" evidence="5">
    <location>
        <begin position="2012"/>
        <end position="2270"/>
    </location>
</feature>
<feature type="compositionally biased region" description="Basic and acidic residues" evidence="5">
    <location>
        <begin position="2870"/>
        <end position="2885"/>
    </location>
</feature>
<feature type="compositionally biased region" description="Polar residues" evidence="5">
    <location>
        <begin position="378"/>
        <end position="394"/>
    </location>
</feature>
<evidence type="ECO:0000256" key="3">
    <source>
        <dbReference type="ARBA" id="ARBA00022833"/>
    </source>
</evidence>
<feature type="compositionally biased region" description="Low complexity" evidence="5">
    <location>
        <begin position="1515"/>
        <end position="1528"/>
    </location>
</feature>
<dbReference type="InterPro" id="IPR028938">
    <property type="entry name" value="Rsf1-like"/>
</dbReference>
<feature type="compositionally biased region" description="Basic and acidic residues" evidence="5">
    <location>
        <begin position="1229"/>
        <end position="1239"/>
    </location>
</feature>
<evidence type="ECO:0000256" key="1">
    <source>
        <dbReference type="ARBA" id="ARBA00022723"/>
    </source>
</evidence>
<feature type="region of interest" description="Disordered" evidence="5">
    <location>
        <begin position="1121"/>
        <end position="1316"/>
    </location>
</feature>
<feature type="compositionally biased region" description="Polar residues" evidence="5">
    <location>
        <begin position="1659"/>
        <end position="1673"/>
    </location>
</feature>
<feature type="compositionally biased region" description="Basic residues" evidence="5">
    <location>
        <begin position="2652"/>
        <end position="2664"/>
    </location>
</feature>
<dbReference type="Pfam" id="PF00628">
    <property type="entry name" value="PHD"/>
    <property type="match status" value="1"/>
</dbReference>
<evidence type="ECO:0000256" key="4">
    <source>
        <dbReference type="PROSITE-ProRule" id="PRU00146"/>
    </source>
</evidence>
<feature type="region of interest" description="Disordered" evidence="5">
    <location>
        <begin position="2967"/>
        <end position="2991"/>
    </location>
</feature>
<feature type="region of interest" description="Disordered" evidence="5">
    <location>
        <begin position="2492"/>
        <end position="2892"/>
    </location>
</feature>
<feature type="compositionally biased region" description="Basic and acidic residues" evidence="5">
    <location>
        <begin position="1378"/>
        <end position="1389"/>
    </location>
</feature>
<feature type="compositionally biased region" description="Basic residues" evidence="5">
    <location>
        <begin position="2231"/>
        <end position="2244"/>
    </location>
</feature>
<keyword evidence="1" id="KW-0479">Metal-binding</keyword>
<feature type="region of interest" description="Disordered" evidence="5">
    <location>
        <begin position="870"/>
        <end position="892"/>
    </location>
</feature>
<feature type="compositionally biased region" description="Basic and acidic residues" evidence="5">
    <location>
        <begin position="816"/>
        <end position="827"/>
    </location>
</feature>
<accession>A0A4Y2DG66</accession>
<feature type="region of interest" description="Disordered" evidence="5">
    <location>
        <begin position="317"/>
        <end position="401"/>
    </location>
</feature>
<name>A0A4Y2DG66_ARAVE</name>
<dbReference type="PROSITE" id="PS01359">
    <property type="entry name" value="ZF_PHD_1"/>
    <property type="match status" value="1"/>
</dbReference>
<feature type="compositionally biased region" description="Low complexity" evidence="5">
    <location>
        <begin position="1581"/>
        <end position="1594"/>
    </location>
</feature>
<sequence>MAASEESCDGNPDFAVICSFILKFGDDCGVNVTIPCLQQMLEDTKNVHEDLAELHIHLLRRGRKRVTKERWEKCLIKFCHEYSSVDAWELERFGYKKAKLSVKLEILKRLLELQFDANVKFKTEVNKHDAHSLRIAPIGRDINGQMYWYQLDKDYNLRLYRQGVGDENTWQLVCSNSEHLRNLLSSLEKNITNTTGLISEDAAKAEDIDSTVPKKENDGEDLTSCMSQTKPCAIIIKTEKRENLLSGKSPSAAKTPIKDELKTKDADISLIEKDAETAAENTLAAESEEKVSACSDNLVKPCGVVIKKETCFDLAEGTTKNKDDTTPMEVDDTKNEKDKDSNVTEVSSKNDVEIISVNSAPAVDKRPPSPVVQEASEDTANVTAPPDTTKNSSVEDVPETKFKGSKIKLYEKWSNEKKHVTAPEPVEEVKQSPAATNLKESVDTKESLPEDLTVSHKASSESALNKSKSFNVSPSKPLHDDSARGEEVPMDLSVSCRSSDVNKSSATDLSISMNKKRPLSDLDTSNISYNGGNVRSSFPTNDSTKTIDMKYPNSSEAPRPLKKKHLSVAKEEPLNAKESNDHNRKSVIFEVKNNKLLNQYQENKPSSDSLSGRTSNSGFSHLQALQNMCNENPMTCFQGNVIHSSSHDKRSSFESSFMKYGLGPVEKSSFNETACDTLSKKYSFGNTQLSGDLKHVSERTDPPPLLKSNVHTGSEVSFTEHFHSKSDAASASREIHGQKLAAKIDQLVQQNKDFSTEVGKCAKSLNQNLLPTIEKDIVEVKDLHLNEKMKKELKEKSCSRTESVPLNKADLSSSPRKTEKPISESKVKHTISSMLNTDKASSKSDDVTSCSSSFISKPSDVPAIVTSNHTENILPKHTPDSDREVLSSPVEKNSDIIKSSKIELKKDSDTSVQDSISEHCIKREITQSLSLKNTDPVSTDSGKFSLSKDNCSTLPESKDIVAKSVSIVVSKSSEVPSSATHENVNSSEIIEQKSIPTNFQLEKDNKSSKITSTVKLKEEISISTVGEESSPSLSQNTDRPAVGKNAVHVCEEDHSISKVESTDPEQERHKEIRSKNCNSLVSCDNLQKPTESQKHTESNKDLKTLKAECMIESSQIVIPKKETSEIAESASLKTVSCKSESLHSPVEKCDKEKSRDNSRLEKSPVETTELKTKNNCASISLEASALDSESHNETAVNVKQDQSSSDNKELKESAAVPSESSLLDSNKLQNDKTDIKSPSDKSVSQSPLQETECSAEHNQTKLKNESSKLDDNKSEASENSIILEKPEVSIVNTDSLENHKTMKSEKMDVSSEMKQIGSDQIIEKPQPAIELSKHAAVNQSNKTDVKQEPMPAETESSDQKNIIVAKNSETNLSLGKESTVKSETNESEKQNMQSNCDLPDSSNKKGSFTSAESLVDSEENISQKCETNAESSDKILTSKVDEKSEENVNVSPAKVLPVQSEKEITKTPDNETSHLSKNKTDISSETEIKSAEENSVDHQVEIKITETCKTEIALLSSDDSSQLKSSTTESEKSSICSTVCDKENKDTKSSVINDSSSGSISVVLFETENKETSQVDTTKMKLQSSKLEESSVVSETHIASSDLKTSENKVTEKLETGSDLSETKSINSEHSVNKTPVIEKNSVEKASANELEDEIDLKSTISVNSSRETSVGNKSEKICLQTKNDASSELKSEEAAAEDILPKQSKLDTATKIKPDEISSETEATSDQSKSKTDDKSETEIRKLEINSESLGKETSKLEVIEGDSSLQQDTPAKESLKSPCSTDNTDIKSTSNKKETPKSECSEKIEDDKTSNKEDTAASSVAPKKSQRTSNRASRSSRKKSRSLQSVSKEENKTSDDLSTKSEPTVENSVKNESTTCETRKKGVEQIKIKKNDKHIHSDDVKMDCDATSVTDKEIMSKEIKKESLDVSEKTICSGKDTKYDPSLYKLDVQNPLNLYLVMNCRCLETKGRHPQCGKLIEKPLLSTSPSKPKLITTFSLDTIEEVQIIKSVDSPTMGKKKRGRLRQRGLTSKSPAPPPPPKPEPVKSTPKTSRQRAARNSKKPAATSGKDDFTIPEGFLEILSNSQSDTAKAEPRRKSRGQKAKIISTPSAQSSESESAPIKRSRRIQEQHQKKMSELAVEMEREQRMLEQLAKKSKKPATPKSSTKIQVPKTPRGAKAKFEPPTPEDTCLESKRTTRKMNSRSRNMTKMTLMYEDESKDSEFSTSRETEKSKKRRRGKGARKGYKPWDLSSESSSSVEEITEEEEEEEPDEPLIFEVNEDEFACEEVDEDAEPIVVRRARTAKKAPEDTTTEGNVVTDDKPCSKCGKYDRPEWILLCDKCDNGYHTTCLIPPLVIIPEGDWYCQPCEHTFLCESLQKELHNLEVILKQREREELRKQRLAYVGISLDNVLKPEKKEKSDESSKEEEEEEEEETTETERKRRRHKESSDDERQKKLYGKRSVRARRTVNYQFKEYDALIASAIQEEMLDKLTEDEEDIKEKEKSEESDKSFTAKVPRRGGRRKRAKRLNDLDFSDEDEDSGEEYKGSSSDSEQTAPPSRSGSDAESAASGEWRIVKTKARSARKPRRKRRDSSDEEWDENESEAYRPTTRRAAQKAVSYKEISSDDEWDPKPKSVSKKRKKATSSEDSEVSYKKKKPKRKSRVRKWASSSSEEESEHSMSFSGSSRGSEDEWKVKKSSEGNKIKININKKVLSSDENDESQESAPKKRPNKVVSDPESEEDEEEEEGEEESSEEEEEDDDEEEEDDDDDDEEDDDDDDEEEEEEEEDDNLKVKKPKDIPSSKPKDIPSKPKDAPSKPKDAPSKPKDVPSKPNDAPSKPNDAPSKPNDVPSKPNVVPSKPKDVPLKLNDIPPKPKDMPSKPVVDPKVKGVAPKAEVKSVSIVKEPIKVDAPKVVEMADVVVKKESLLPVVEPVKEKVVVMTVKDKPPQRTVKKDATKMVPCVIPYDKSPKSGHGAIADEESDKEINKNKTDSVSAAKHLSFPKMVATSNVIRAPNPSSKPFTSTIIQPFSNIDDENDSDDEVPLERIPTTAPTSIPTKSLSFTRDSEYTPAKELSGFAYTTPEEKCFPPTYSSLAPFQDYSSRPSPLKPSLVETYSNNSSPSKLTPLDSYSNTNSPKGFISLDSYSDSRKKKQHFYGTPEPEAVPRPAPSEGYQGEIRFPPSPSTYAPRSPPHVARDAGTPPRFHSQYPDTYAPPRSPEYYQNQPYYQGEERIPRSTYQPNYVPPEPVPPFVPNPYVATPVMQPNGGFMIDTLLRARNPENEEDELTGVTDIVSYITQE</sequence>
<feature type="compositionally biased region" description="Acidic residues" evidence="5">
    <location>
        <begin position="3030"/>
        <end position="3040"/>
    </location>
</feature>
<feature type="compositionally biased region" description="Low complexity" evidence="5">
    <location>
        <begin position="2843"/>
        <end position="2856"/>
    </location>
</feature>
<feature type="region of interest" description="Disordered" evidence="5">
    <location>
        <begin position="413"/>
        <end position="564"/>
    </location>
</feature>
<dbReference type="InterPro" id="IPR019787">
    <property type="entry name" value="Znf_PHD-finger"/>
</dbReference>
<feature type="region of interest" description="Disordered" evidence="5">
    <location>
        <begin position="1515"/>
        <end position="1537"/>
    </location>
</feature>
<dbReference type="PANTHER" id="PTHR14296">
    <property type="entry name" value="REMODELING AND SPACING FACTOR 1"/>
    <property type="match status" value="1"/>
</dbReference>
<dbReference type="OrthoDB" id="6433098at2759"/>
<dbReference type="InterPro" id="IPR001965">
    <property type="entry name" value="Znf_PHD"/>
</dbReference>
<feature type="compositionally biased region" description="Basic residues" evidence="5">
    <location>
        <begin position="2016"/>
        <end position="2025"/>
    </location>
</feature>
<dbReference type="Gene3D" id="3.30.40.10">
    <property type="entry name" value="Zinc/RING finger domain, C3HC4 (zinc finger)"/>
    <property type="match status" value="1"/>
</dbReference>
<feature type="compositionally biased region" description="Basic residues" evidence="5">
    <location>
        <begin position="2574"/>
        <end position="2589"/>
    </location>
</feature>
<feature type="compositionally biased region" description="Acidic residues" evidence="5">
    <location>
        <begin position="2422"/>
        <end position="2434"/>
    </location>
</feature>
<feature type="compositionally biased region" description="Basic and acidic residues" evidence="5">
    <location>
        <begin position="1849"/>
        <end position="1861"/>
    </location>
</feature>
<feature type="compositionally biased region" description="Basic and acidic residues" evidence="5">
    <location>
        <begin position="2686"/>
        <end position="2701"/>
    </location>
</feature>
<evidence type="ECO:0000256" key="2">
    <source>
        <dbReference type="ARBA" id="ARBA00022771"/>
    </source>
</evidence>
<feature type="compositionally biased region" description="Polar residues" evidence="5">
    <location>
        <begin position="1779"/>
        <end position="1791"/>
    </location>
</feature>
<dbReference type="Proteomes" id="UP000499080">
    <property type="component" value="Unassembled WGS sequence"/>
</dbReference>
<feature type="compositionally biased region" description="Acidic residues" evidence="5">
    <location>
        <begin position="2259"/>
        <end position="2270"/>
    </location>
</feature>
<keyword evidence="8" id="KW-1185">Reference proteome</keyword>
<feature type="compositionally biased region" description="Polar residues" evidence="5">
    <location>
        <begin position="522"/>
        <end position="556"/>
    </location>
</feature>
<reference evidence="7 8" key="1">
    <citation type="journal article" date="2019" name="Sci. Rep.">
        <title>Orb-weaving spider Araneus ventricosus genome elucidates the spidroin gene catalogue.</title>
        <authorList>
            <person name="Kono N."/>
            <person name="Nakamura H."/>
            <person name="Ohtoshi R."/>
            <person name="Moran D.A.P."/>
            <person name="Shinohara A."/>
            <person name="Yoshida Y."/>
            <person name="Fujiwara M."/>
            <person name="Mori M."/>
            <person name="Tomita M."/>
            <person name="Arakawa K."/>
        </authorList>
    </citation>
    <scope>NUCLEOTIDE SEQUENCE [LARGE SCALE GENOMIC DNA]</scope>
</reference>
<keyword evidence="3" id="KW-0862">Zinc</keyword>
<dbReference type="PANTHER" id="PTHR14296:SF16">
    <property type="entry name" value="REMODELING AND SPACING FACTOR 1"/>
    <property type="match status" value="1"/>
</dbReference>
<organism evidence="7 8">
    <name type="scientific">Araneus ventricosus</name>
    <name type="common">Orbweaver spider</name>
    <name type="synonym">Epeira ventricosa</name>
    <dbReference type="NCBI Taxonomy" id="182803"/>
    <lineage>
        <taxon>Eukaryota</taxon>
        <taxon>Metazoa</taxon>
        <taxon>Ecdysozoa</taxon>
        <taxon>Arthropoda</taxon>
        <taxon>Chelicerata</taxon>
        <taxon>Arachnida</taxon>
        <taxon>Araneae</taxon>
        <taxon>Araneomorphae</taxon>
        <taxon>Entelegynae</taxon>
        <taxon>Araneoidea</taxon>
        <taxon>Araneidae</taxon>
        <taxon>Araneus</taxon>
    </lineage>
</organism>
<feature type="compositionally biased region" description="Basic and acidic residues" evidence="5">
    <location>
        <begin position="2788"/>
        <end position="2827"/>
    </location>
</feature>
<feature type="compositionally biased region" description="Basic and acidic residues" evidence="5">
    <location>
        <begin position="1705"/>
        <end position="1717"/>
    </location>
</feature>
<protein>
    <submittedName>
        <fullName evidence="7">Remodeling and spacing factor 1</fullName>
    </submittedName>
</protein>
<feature type="compositionally biased region" description="Basic and acidic residues" evidence="5">
    <location>
        <begin position="1604"/>
        <end position="1616"/>
    </location>
</feature>
<feature type="compositionally biased region" description="Basic and acidic residues" evidence="5">
    <location>
        <begin position="2412"/>
        <end position="2421"/>
    </location>
</feature>
<feature type="compositionally biased region" description="Polar residues" evidence="5">
    <location>
        <begin position="1240"/>
        <end position="1252"/>
    </location>
</feature>
<feature type="compositionally biased region" description="Basic residues" evidence="5">
    <location>
        <begin position="2514"/>
        <end position="2525"/>
    </location>
</feature>
<feature type="compositionally biased region" description="Polar residues" evidence="5">
    <location>
        <begin position="456"/>
        <end position="474"/>
    </location>
</feature>
<feature type="compositionally biased region" description="Basic and acidic residues" evidence="5">
    <location>
        <begin position="1729"/>
        <end position="1760"/>
    </location>
</feature>
<feature type="region of interest" description="Disordered" evidence="5">
    <location>
        <begin position="2412"/>
        <end position="2457"/>
    </location>
</feature>
<dbReference type="InterPro" id="IPR011011">
    <property type="entry name" value="Znf_FYVE_PHD"/>
</dbReference>
<dbReference type="InterPro" id="IPR013083">
    <property type="entry name" value="Znf_RING/FYVE/PHD"/>
</dbReference>
<keyword evidence="2 4" id="KW-0863">Zinc-finger</keyword>
<feature type="compositionally biased region" description="Low complexity" evidence="5">
    <location>
        <begin position="2545"/>
        <end position="2570"/>
    </location>
</feature>
<feature type="compositionally biased region" description="Polar residues" evidence="5">
    <location>
        <begin position="1862"/>
        <end position="1878"/>
    </location>
</feature>
<dbReference type="InterPro" id="IPR019786">
    <property type="entry name" value="Zinc_finger_PHD-type_CS"/>
</dbReference>
<feature type="compositionally biased region" description="Basic and acidic residues" evidence="5">
    <location>
        <begin position="319"/>
        <end position="352"/>
    </location>
</feature>
<feature type="compositionally biased region" description="Polar residues" evidence="5">
    <location>
        <begin position="495"/>
        <end position="513"/>
    </location>
</feature>
<feature type="compositionally biased region" description="Polar residues" evidence="5">
    <location>
        <begin position="1420"/>
        <end position="1430"/>
    </location>
</feature>
<feature type="compositionally biased region" description="Basic and acidic residues" evidence="5">
    <location>
        <begin position="1793"/>
        <end position="1817"/>
    </location>
</feature>
<feature type="compositionally biased region" description="Basic and acidic residues" evidence="5">
    <location>
        <begin position="1460"/>
        <end position="1497"/>
    </location>
</feature>
<feature type="compositionally biased region" description="Low complexity" evidence="5">
    <location>
        <begin position="2106"/>
        <end position="2118"/>
    </location>
</feature>
<dbReference type="EMBL" id="BGPR01000344">
    <property type="protein sequence ID" value="GBM14545.1"/>
    <property type="molecule type" value="Genomic_DNA"/>
</dbReference>
<feature type="region of interest" description="Disordered" evidence="5">
    <location>
        <begin position="1568"/>
        <end position="1883"/>
    </location>
</feature>
<feature type="region of interest" description="Disordered" evidence="5">
    <location>
        <begin position="1021"/>
        <end position="1073"/>
    </location>
</feature>
<feature type="compositionally biased region" description="Polar residues" evidence="5">
    <location>
        <begin position="1618"/>
        <end position="1634"/>
    </location>
</feature>
<feature type="compositionally biased region" description="Basic and acidic residues" evidence="5">
    <location>
        <begin position="1296"/>
        <end position="1311"/>
    </location>
</feature>
<dbReference type="GO" id="GO:0031213">
    <property type="term" value="C:RSF complex"/>
    <property type="evidence" value="ECO:0007669"/>
    <property type="project" value="InterPro"/>
</dbReference>
<feature type="compositionally biased region" description="Basic and acidic residues" evidence="5">
    <location>
        <begin position="1049"/>
        <end position="1073"/>
    </location>
</feature>
<feature type="compositionally biased region" description="Polar residues" evidence="5">
    <location>
        <begin position="1218"/>
        <end position="1228"/>
    </location>
</feature>
<feature type="compositionally biased region" description="Acidic residues" evidence="5">
    <location>
        <begin position="2735"/>
        <end position="2787"/>
    </location>
</feature>
<feature type="compositionally biased region" description="Polar residues" evidence="5">
    <location>
        <begin position="3111"/>
        <end position="3134"/>
    </location>
</feature>
<dbReference type="GO" id="GO:0008270">
    <property type="term" value="F:zinc ion binding"/>
    <property type="evidence" value="ECO:0007669"/>
    <property type="project" value="UniProtKB-KW"/>
</dbReference>
<proteinExistence type="predicted"/>
<dbReference type="CDD" id="cd15543">
    <property type="entry name" value="PHD_RSF1"/>
    <property type="match status" value="1"/>
</dbReference>
<feature type="compositionally biased region" description="Polar residues" evidence="5">
    <location>
        <begin position="830"/>
        <end position="839"/>
    </location>
</feature>
<feature type="compositionally biased region" description="Basic and acidic residues" evidence="5">
    <location>
        <begin position="1145"/>
        <end position="1172"/>
    </location>
</feature>
<dbReference type="SMART" id="SM00249">
    <property type="entry name" value="PHD"/>
    <property type="match status" value="1"/>
</dbReference>
<dbReference type="SUPFAM" id="SSF57903">
    <property type="entry name" value="FYVE/PHD zinc finger"/>
    <property type="match status" value="1"/>
</dbReference>
<evidence type="ECO:0000313" key="7">
    <source>
        <dbReference type="EMBL" id="GBM14545.1"/>
    </source>
</evidence>
<comment type="caution">
    <text evidence="7">The sequence shown here is derived from an EMBL/GenBank/DDBJ whole genome shotgun (WGS) entry which is preliminary data.</text>
</comment>
<feature type="domain" description="PHD-type" evidence="6">
    <location>
        <begin position="2319"/>
        <end position="2369"/>
    </location>
</feature>
<feature type="compositionally biased region" description="Acidic residues" evidence="5">
    <location>
        <begin position="2531"/>
        <end position="2540"/>
    </location>
</feature>
<dbReference type="GO" id="GO:0045892">
    <property type="term" value="P:negative regulation of DNA-templated transcription"/>
    <property type="evidence" value="ECO:0007669"/>
    <property type="project" value="TreeGrafter"/>
</dbReference>
<feature type="compositionally biased region" description="Polar residues" evidence="5">
    <location>
        <begin position="1390"/>
        <end position="1412"/>
    </location>
</feature>
<dbReference type="PROSITE" id="PS50016">
    <property type="entry name" value="ZF_PHD_2"/>
    <property type="match status" value="1"/>
</dbReference>
<dbReference type="GO" id="GO:0042393">
    <property type="term" value="F:histone binding"/>
    <property type="evidence" value="ECO:0007669"/>
    <property type="project" value="TreeGrafter"/>
</dbReference>